<comment type="caution">
    <text evidence="1">The sequence shown here is derived from an EMBL/GenBank/DDBJ whole genome shotgun (WGS) entry which is preliminary data.</text>
</comment>
<dbReference type="EMBL" id="CAJVQB010042979">
    <property type="protein sequence ID" value="CAG8830826.1"/>
    <property type="molecule type" value="Genomic_DNA"/>
</dbReference>
<dbReference type="Proteomes" id="UP000789901">
    <property type="component" value="Unassembled WGS sequence"/>
</dbReference>
<feature type="non-terminal residue" evidence="1">
    <location>
        <position position="1"/>
    </location>
</feature>
<sequence>KIDDSYSFFNAKGDRSFGKVKYNHVQAANLRSSSSSKTLSLHVFLGDN</sequence>
<proteinExistence type="predicted"/>
<gene>
    <name evidence="1" type="ORF">GMARGA_LOCUS30456</name>
</gene>
<evidence type="ECO:0000313" key="1">
    <source>
        <dbReference type="EMBL" id="CAG8830826.1"/>
    </source>
</evidence>
<organism evidence="1 2">
    <name type="scientific">Gigaspora margarita</name>
    <dbReference type="NCBI Taxonomy" id="4874"/>
    <lineage>
        <taxon>Eukaryota</taxon>
        <taxon>Fungi</taxon>
        <taxon>Fungi incertae sedis</taxon>
        <taxon>Mucoromycota</taxon>
        <taxon>Glomeromycotina</taxon>
        <taxon>Glomeromycetes</taxon>
        <taxon>Diversisporales</taxon>
        <taxon>Gigasporaceae</taxon>
        <taxon>Gigaspora</taxon>
    </lineage>
</organism>
<reference evidence="1 2" key="1">
    <citation type="submission" date="2021-06" db="EMBL/GenBank/DDBJ databases">
        <authorList>
            <person name="Kallberg Y."/>
            <person name="Tangrot J."/>
            <person name="Rosling A."/>
        </authorList>
    </citation>
    <scope>NUCLEOTIDE SEQUENCE [LARGE SCALE GENOMIC DNA]</scope>
    <source>
        <strain evidence="1 2">120-4 pot B 10/14</strain>
    </source>
</reference>
<name>A0ABN7WG77_GIGMA</name>
<protein>
    <submittedName>
        <fullName evidence="1">17794_t:CDS:1</fullName>
    </submittedName>
</protein>
<accession>A0ABN7WG77</accession>
<evidence type="ECO:0000313" key="2">
    <source>
        <dbReference type="Proteomes" id="UP000789901"/>
    </source>
</evidence>
<keyword evidence="2" id="KW-1185">Reference proteome</keyword>